<dbReference type="InterPro" id="IPR036691">
    <property type="entry name" value="Endo/exonu/phosph_ase_sf"/>
</dbReference>
<organism evidence="2 3">
    <name type="scientific">Trifolium subterraneum</name>
    <name type="common">Subterranean clover</name>
    <dbReference type="NCBI Taxonomy" id="3900"/>
    <lineage>
        <taxon>Eukaryota</taxon>
        <taxon>Viridiplantae</taxon>
        <taxon>Streptophyta</taxon>
        <taxon>Embryophyta</taxon>
        <taxon>Tracheophyta</taxon>
        <taxon>Spermatophyta</taxon>
        <taxon>Magnoliopsida</taxon>
        <taxon>eudicotyledons</taxon>
        <taxon>Gunneridae</taxon>
        <taxon>Pentapetalae</taxon>
        <taxon>rosids</taxon>
        <taxon>fabids</taxon>
        <taxon>Fabales</taxon>
        <taxon>Fabaceae</taxon>
        <taxon>Papilionoideae</taxon>
        <taxon>50 kb inversion clade</taxon>
        <taxon>NPAAA clade</taxon>
        <taxon>Hologalegina</taxon>
        <taxon>IRL clade</taxon>
        <taxon>Trifolieae</taxon>
        <taxon>Trifolium</taxon>
    </lineage>
</organism>
<dbReference type="Proteomes" id="UP000242715">
    <property type="component" value="Unassembled WGS sequence"/>
</dbReference>
<dbReference type="GO" id="GO:0003824">
    <property type="term" value="F:catalytic activity"/>
    <property type="evidence" value="ECO:0007669"/>
    <property type="project" value="InterPro"/>
</dbReference>
<dbReference type="Pfam" id="PF14529">
    <property type="entry name" value="Exo_endo_phos_2"/>
    <property type="match status" value="1"/>
</dbReference>
<dbReference type="EMBL" id="BCLP01043870">
    <property type="protein sequence ID" value="GAU10132.1"/>
    <property type="molecule type" value="Genomic_DNA"/>
</dbReference>
<reference evidence="3" key="1">
    <citation type="journal article" date="2017" name="Front. Plant Sci.">
        <title>Climate Clever Clovers: New Paradigm to Reduce the Environmental Footprint of Ruminants by Breeding Low Methanogenic Forages Utilizing Haplotype Variation.</title>
        <authorList>
            <person name="Kaur P."/>
            <person name="Appels R."/>
            <person name="Bayer P.E."/>
            <person name="Keeble-Gagnere G."/>
            <person name="Wang J."/>
            <person name="Hirakawa H."/>
            <person name="Shirasawa K."/>
            <person name="Vercoe P."/>
            <person name="Stefanova K."/>
            <person name="Durmic Z."/>
            <person name="Nichols P."/>
            <person name="Revell C."/>
            <person name="Isobe S.N."/>
            <person name="Edwards D."/>
            <person name="Erskine W."/>
        </authorList>
    </citation>
    <scope>NUCLEOTIDE SEQUENCE [LARGE SCALE GENOMIC DNA]</scope>
    <source>
        <strain evidence="3">cv. Daliak</strain>
    </source>
</reference>
<dbReference type="InterPro" id="IPR005135">
    <property type="entry name" value="Endo/exonuclease/phosphatase"/>
</dbReference>
<protein>
    <recommendedName>
        <fullName evidence="1">Endonuclease/exonuclease/phosphatase domain-containing protein</fullName>
    </recommendedName>
</protein>
<feature type="domain" description="Endonuclease/exonuclease/phosphatase" evidence="1">
    <location>
        <begin position="33"/>
        <end position="153"/>
    </location>
</feature>
<feature type="non-terminal residue" evidence="2">
    <location>
        <position position="165"/>
    </location>
</feature>
<name>A0A1B5Z7Q2_TRISU</name>
<dbReference type="PANTHER" id="PTHR33710:SF84">
    <property type="entry name" value="ENDONUCLEASE_EXONUCLEASE_PHOSPHATASE FAMILY PROTEIN"/>
    <property type="match status" value="1"/>
</dbReference>
<dbReference type="PANTHER" id="PTHR33710">
    <property type="entry name" value="BNAC02G09200D PROTEIN"/>
    <property type="match status" value="1"/>
</dbReference>
<proteinExistence type="predicted"/>
<sequence length="165" mass="19053">MWDSTEVEVWSTTSFEHVLLCHGRFISSNEIFYVVNVYAPCDFGAKQHLWDSLSVRLQTLAGRRVCVCGDFNAVRCLEERRSSRVEPRQCLRFIEDNNLVDLPLGGRKFTWYKGDGLSMSHLDRFLLSEEWCLAWPNCLQIAQLRGLSDHCPLVLVASEENWGPR</sequence>
<dbReference type="OrthoDB" id="1431600at2759"/>
<evidence type="ECO:0000259" key="1">
    <source>
        <dbReference type="Pfam" id="PF14529"/>
    </source>
</evidence>
<dbReference type="SUPFAM" id="SSF56219">
    <property type="entry name" value="DNase I-like"/>
    <property type="match status" value="1"/>
</dbReference>
<dbReference type="Gene3D" id="3.60.10.10">
    <property type="entry name" value="Endonuclease/exonuclease/phosphatase"/>
    <property type="match status" value="1"/>
</dbReference>
<gene>
    <name evidence="2" type="ORF">TSUD_420020</name>
</gene>
<accession>A0A1B5Z7Q2</accession>
<comment type="caution">
    <text evidence="2">The sequence shown here is derived from an EMBL/GenBank/DDBJ whole genome shotgun (WGS) entry which is preliminary data.</text>
</comment>
<keyword evidence="3" id="KW-1185">Reference proteome</keyword>
<evidence type="ECO:0000313" key="2">
    <source>
        <dbReference type="EMBL" id="GAU10132.1"/>
    </source>
</evidence>
<dbReference type="AlphaFoldDB" id="A0A1B5Z7Q2"/>
<evidence type="ECO:0000313" key="3">
    <source>
        <dbReference type="Proteomes" id="UP000242715"/>
    </source>
</evidence>